<dbReference type="GO" id="GO:1905515">
    <property type="term" value="P:non-motile cilium assembly"/>
    <property type="evidence" value="ECO:0007669"/>
    <property type="project" value="TreeGrafter"/>
</dbReference>
<dbReference type="WBParaSite" id="L893_g10678.t1">
    <property type="protein sequence ID" value="L893_g10678.t1"/>
    <property type="gene ID" value="L893_g10678"/>
</dbReference>
<name>A0A1I7XXS8_9BILA</name>
<dbReference type="GO" id="GO:0036064">
    <property type="term" value="C:ciliary basal body"/>
    <property type="evidence" value="ECO:0007669"/>
    <property type="project" value="TreeGrafter"/>
</dbReference>
<protein>
    <submittedName>
        <fullName evidence="4">Intraflagellar transport protein 88 homolog</fullName>
    </submittedName>
</protein>
<feature type="repeat" description="TPR" evidence="1">
    <location>
        <begin position="524"/>
        <end position="557"/>
    </location>
</feature>
<dbReference type="Gene3D" id="1.25.40.10">
    <property type="entry name" value="Tetratricopeptide repeat domain"/>
    <property type="match status" value="3"/>
</dbReference>
<organism evidence="3 4">
    <name type="scientific">Steinernema glaseri</name>
    <dbReference type="NCBI Taxonomy" id="37863"/>
    <lineage>
        <taxon>Eukaryota</taxon>
        <taxon>Metazoa</taxon>
        <taxon>Ecdysozoa</taxon>
        <taxon>Nematoda</taxon>
        <taxon>Chromadorea</taxon>
        <taxon>Rhabditida</taxon>
        <taxon>Tylenchina</taxon>
        <taxon>Panagrolaimomorpha</taxon>
        <taxon>Strongyloidoidea</taxon>
        <taxon>Steinernematidae</taxon>
        <taxon>Steinernema</taxon>
    </lineage>
</organism>
<dbReference type="Pfam" id="PF13424">
    <property type="entry name" value="TPR_12"/>
    <property type="match status" value="1"/>
</dbReference>
<evidence type="ECO:0000313" key="3">
    <source>
        <dbReference type="Proteomes" id="UP000095287"/>
    </source>
</evidence>
<keyword evidence="1" id="KW-0802">TPR repeat</keyword>
<dbReference type="PANTHER" id="PTHR44117">
    <property type="entry name" value="INTRAFLAGELLAR TRANSPORT PROTEIN 88 HOMOLOG"/>
    <property type="match status" value="1"/>
</dbReference>
<dbReference type="AlphaFoldDB" id="A0A1I7XXS8"/>
<dbReference type="GO" id="GO:0019894">
    <property type="term" value="F:kinesin binding"/>
    <property type="evidence" value="ECO:0007669"/>
    <property type="project" value="TreeGrafter"/>
</dbReference>
<feature type="repeat" description="TPR" evidence="1">
    <location>
        <begin position="660"/>
        <end position="693"/>
    </location>
</feature>
<evidence type="ECO:0000256" key="2">
    <source>
        <dbReference type="SAM" id="MobiDB-lite"/>
    </source>
</evidence>
<dbReference type="FunFam" id="1.25.40.10:FF:001034">
    <property type="entry name" value="Intraflagellar transport 88 homolog"/>
    <property type="match status" value="1"/>
</dbReference>
<dbReference type="GO" id="GO:0042073">
    <property type="term" value="P:intraciliary transport"/>
    <property type="evidence" value="ECO:0007669"/>
    <property type="project" value="TreeGrafter"/>
</dbReference>
<dbReference type="Proteomes" id="UP000095287">
    <property type="component" value="Unplaced"/>
</dbReference>
<dbReference type="GO" id="GO:0097546">
    <property type="term" value="C:ciliary base"/>
    <property type="evidence" value="ECO:0007669"/>
    <property type="project" value="TreeGrafter"/>
</dbReference>
<dbReference type="Pfam" id="PF13428">
    <property type="entry name" value="TPR_14"/>
    <property type="match status" value="1"/>
</dbReference>
<dbReference type="PROSITE" id="PS50293">
    <property type="entry name" value="TPR_REGION"/>
    <property type="match status" value="1"/>
</dbReference>
<dbReference type="GO" id="GO:0005814">
    <property type="term" value="C:centriole"/>
    <property type="evidence" value="ECO:0007669"/>
    <property type="project" value="TreeGrafter"/>
</dbReference>
<evidence type="ECO:0000313" key="4">
    <source>
        <dbReference type="WBParaSite" id="L893_g10678.t1"/>
    </source>
</evidence>
<dbReference type="PROSITE" id="PS50005">
    <property type="entry name" value="TPR"/>
    <property type="match status" value="5"/>
</dbReference>
<accession>A0A1I7XXS8</accession>
<feature type="region of interest" description="Disordered" evidence="2">
    <location>
        <begin position="30"/>
        <end position="59"/>
    </location>
</feature>
<dbReference type="SMART" id="SM00028">
    <property type="entry name" value="TPR"/>
    <property type="match status" value="9"/>
</dbReference>
<dbReference type="Pfam" id="PF13432">
    <property type="entry name" value="TPR_16"/>
    <property type="match status" value="1"/>
</dbReference>
<feature type="compositionally biased region" description="Polar residues" evidence="2">
    <location>
        <begin position="35"/>
        <end position="46"/>
    </location>
</feature>
<reference evidence="4" key="1">
    <citation type="submission" date="2016-11" db="UniProtKB">
        <authorList>
            <consortium name="WormBaseParasite"/>
        </authorList>
    </citation>
    <scope>IDENTIFICATION</scope>
</reference>
<keyword evidence="3" id="KW-1185">Reference proteome</keyword>
<feature type="repeat" description="TPR" evidence="1">
    <location>
        <begin position="316"/>
        <end position="349"/>
    </location>
</feature>
<dbReference type="InterPro" id="IPR019734">
    <property type="entry name" value="TPR_rpt"/>
</dbReference>
<feature type="compositionally biased region" description="Polar residues" evidence="2">
    <location>
        <begin position="778"/>
        <end position="806"/>
    </location>
</feature>
<proteinExistence type="predicted"/>
<feature type="region of interest" description="Disordered" evidence="2">
    <location>
        <begin position="84"/>
        <end position="144"/>
    </location>
</feature>
<dbReference type="SUPFAM" id="SSF48452">
    <property type="entry name" value="TPR-like"/>
    <property type="match status" value="2"/>
</dbReference>
<feature type="repeat" description="TPR" evidence="1">
    <location>
        <begin position="592"/>
        <end position="625"/>
    </location>
</feature>
<evidence type="ECO:0000256" key="1">
    <source>
        <dbReference type="PROSITE-ProRule" id="PRU00339"/>
    </source>
</evidence>
<dbReference type="PANTHER" id="PTHR44117:SF1">
    <property type="entry name" value="INTRAFLAGELLAR TRANSPORT PROTEIN 88 HOMOLOG"/>
    <property type="match status" value="1"/>
</dbReference>
<feature type="region of interest" description="Disordered" evidence="2">
    <location>
        <begin position="761"/>
        <end position="865"/>
    </location>
</feature>
<dbReference type="Pfam" id="PF13181">
    <property type="entry name" value="TPR_8"/>
    <property type="match status" value="1"/>
</dbReference>
<feature type="compositionally biased region" description="Basic and acidic residues" evidence="2">
    <location>
        <begin position="130"/>
        <end position="142"/>
    </location>
</feature>
<feature type="repeat" description="TPR" evidence="1">
    <location>
        <begin position="277"/>
        <end position="310"/>
    </location>
</feature>
<dbReference type="InterPro" id="IPR011990">
    <property type="entry name" value="TPR-like_helical_dom_sf"/>
</dbReference>
<sequence>MANGVDSLKEGRWILSSSFIGAHLQGTQHFKDGSRNANGVQSSSGQGDLREMGDPYEGFNDYDPAYDTQHVLEDKSFLQAVARSSHGRRPIQTSGLRSAFGGRVPTAMGGRIPTAMGKFGIGGVRSSMASRRDPGTENRDGTNRPMTAVRAAGYTSSGRTTTFDVAKTQKVADLDSSNNEKCREMERNINELLKESVFASERKDYKLALEKAKEAGRKERAVVKLREQLSMIDSLNVDLTYSVLFNLAQQYMANNMLTEAMNSYQVIVKNKLYQNAGRLKINIGNIYFRKKDYHKAIKHYRMALDQVPQVQKEVRVKMMNNIGVAFIKLGNYSEALDTFEHSLNDRADYTTALNLILTAYCLDNVEKMREAFQKLLDVPLMIEDEPKYGEQDVLLAQAISNDALRQWERQRKQYAERTILTAARIISPAIAPSFSEGYAWCVEAIKQSIYAPLATELEMNKAVELLRHGDVAGASDVLLVFNNKENKVASAAANNLAFLNLLQGKLEEAGQFADQALSVDRYNASALVNRGNVFYVQGELDRALQFYKEALSVDSSCVQALYNIGLVSRHQGNVEKALDAFYKLHHMLLNNVQVLCQLAAIYESLEDTAQAIELYTQANSLAPTDPGILAKLATIYDNEGDKPQAFEWRVQSYRYFPSNIDVIEWLGAYYIEAQFAERAAKYFEKASLMQPNEIKWQLMMATCLRRSGNYQKALELYRRIHKKFPENIECIKFLVRICTDLGMPEAKEYAEKLSRTEKIQMLRQQRETDSSQGKRRSAQTSSAHSLPPQTSLGRPNSMTMRTSSAKINFDESEPFQVTQRKMNSADVAYKDPLGPAPLRPKTGQRAGFGHDDFDGEQFDDSLLPE</sequence>
<dbReference type="GO" id="GO:0097730">
    <property type="term" value="C:non-motile cilium"/>
    <property type="evidence" value="ECO:0007669"/>
    <property type="project" value="TreeGrafter"/>
</dbReference>